<gene>
    <name evidence="1" type="ORF">PR048_026138</name>
</gene>
<dbReference type="EMBL" id="JARBHB010000011">
    <property type="protein sequence ID" value="KAJ8872532.1"/>
    <property type="molecule type" value="Genomic_DNA"/>
</dbReference>
<organism evidence="1 2">
    <name type="scientific">Dryococelus australis</name>
    <dbReference type="NCBI Taxonomy" id="614101"/>
    <lineage>
        <taxon>Eukaryota</taxon>
        <taxon>Metazoa</taxon>
        <taxon>Ecdysozoa</taxon>
        <taxon>Arthropoda</taxon>
        <taxon>Hexapoda</taxon>
        <taxon>Insecta</taxon>
        <taxon>Pterygota</taxon>
        <taxon>Neoptera</taxon>
        <taxon>Polyneoptera</taxon>
        <taxon>Phasmatodea</taxon>
        <taxon>Verophasmatodea</taxon>
        <taxon>Anareolatae</taxon>
        <taxon>Phasmatidae</taxon>
        <taxon>Eurycanthinae</taxon>
        <taxon>Dryococelus</taxon>
    </lineage>
</organism>
<proteinExistence type="predicted"/>
<evidence type="ECO:0008006" key="3">
    <source>
        <dbReference type="Google" id="ProtNLM"/>
    </source>
</evidence>
<comment type="caution">
    <text evidence="1">The sequence shown here is derived from an EMBL/GenBank/DDBJ whole genome shotgun (WGS) entry which is preliminary data.</text>
</comment>
<evidence type="ECO:0000313" key="1">
    <source>
        <dbReference type="EMBL" id="KAJ8872532.1"/>
    </source>
</evidence>
<dbReference type="Proteomes" id="UP001159363">
    <property type="component" value="Chromosome 10"/>
</dbReference>
<evidence type="ECO:0000313" key="2">
    <source>
        <dbReference type="Proteomes" id="UP001159363"/>
    </source>
</evidence>
<reference evidence="1 2" key="1">
    <citation type="submission" date="2023-02" db="EMBL/GenBank/DDBJ databases">
        <title>LHISI_Scaffold_Assembly.</title>
        <authorList>
            <person name="Stuart O.P."/>
            <person name="Cleave R."/>
            <person name="Magrath M.J.L."/>
            <person name="Mikheyev A.S."/>
        </authorList>
    </citation>
    <scope>NUCLEOTIDE SEQUENCE [LARGE SCALE GENOMIC DNA]</scope>
    <source>
        <strain evidence="1">Daus_M_001</strain>
        <tissue evidence="1">Leg muscle</tissue>
    </source>
</reference>
<protein>
    <recommendedName>
        <fullName evidence="3">LRAT domain-containing protein</fullName>
    </recommendedName>
</protein>
<keyword evidence="2" id="KW-1185">Reference proteome</keyword>
<sequence length="131" mass="14878">MGCRERGNGVTCSGRNRNEDGFLHAYYKEYRPNGTEKLRKLGKVFISPAKLRAIARDNERNGRCYDVVDNNCQDWAFRAAMDISKDVGMEASRIPAVTPILSVARHLLGWDVIRMFLLGFKPAERIMPGRC</sequence>
<accession>A0ABQ9GKK2</accession>
<name>A0ABQ9GKK2_9NEOP</name>